<proteinExistence type="predicted"/>
<dbReference type="AlphaFoldDB" id="A0A1E3NVA1"/>
<organism evidence="2 3">
    <name type="scientific">Wickerhamomyces anomalus (strain ATCC 58044 / CBS 1984 / NCYC 433 / NRRL Y-366-8)</name>
    <name type="common">Yeast</name>
    <name type="synonym">Hansenula anomala</name>
    <dbReference type="NCBI Taxonomy" id="683960"/>
    <lineage>
        <taxon>Eukaryota</taxon>
        <taxon>Fungi</taxon>
        <taxon>Dikarya</taxon>
        <taxon>Ascomycota</taxon>
        <taxon>Saccharomycotina</taxon>
        <taxon>Saccharomycetes</taxon>
        <taxon>Phaffomycetales</taxon>
        <taxon>Wickerhamomycetaceae</taxon>
        <taxon>Wickerhamomyces</taxon>
    </lineage>
</organism>
<feature type="non-terminal residue" evidence="2">
    <location>
        <position position="567"/>
    </location>
</feature>
<name>A0A1E3NVA1_WICAA</name>
<dbReference type="Proteomes" id="UP000094112">
    <property type="component" value="Unassembled WGS sequence"/>
</dbReference>
<evidence type="ECO:0000256" key="1">
    <source>
        <dbReference type="SAM" id="MobiDB-lite"/>
    </source>
</evidence>
<evidence type="ECO:0000313" key="3">
    <source>
        <dbReference type="Proteomes" id="UP000094112"/>
    </source>
</evidence>
<dbReference type="STRING" id="683960.A0A1E3NVA1"/>
<dbReference type="InterPro" id="IPR038921">
    <property type="entry name" value="YOR389W-like"/>
</dbReference>
<accession>A0A1E3NVA1</accession>
<protein>
    <submittedName>
        <fullName evidence="2">Uncharacterized protein</fullName>
    </submittedName>
</protein>
<feature type="compositionally biased region" description="Basic residues" evidence="1">
    <location>
        <begin position="114"/>
        <end position="123"/>
    </location>
</feature>
<dbReference type="EMBL" id="KV454214">
    <property type="protein sequence ID" value="ODQ57068.1"/>
    <property type="molecule type" value="Genomic_DNA"/>
</dbReference>
<gene>
    <name evidence="2" type="ORF">WICANDRAFT_19742</name>
</gene>
<feature type="region of interest" description="Disordered" evidence="1">
    <location>
        <begin position="103"/>
        <end position="158"/>
    </location>
</feature>
<dbReference type="RefSeq" id="XP_019036275.1">
    <property type="nucleotide sequence ID" value="XM_019180841.1"/>
</dbReference>
<evidence type="ECO:0000313" key="2">
    <source>
        <dbReference type="EMBL" id="ODQ57068.1"/>
    </source>
</evidence>
<sequence>SLSYPQSPPSPILIPTPENYQDLVKPITLENATAIFNTVLAALRPKHSQLIPNGVSFIPAYIPQGSLLYHGNNNGEIPKGLEWVAFDHEFSMNFIDHRFGMGGPPGFNGSKPGHGPKHGKHKGPPPMEVDERGPPPPPHKGGPGNKGPFGPGKDRQDHPSMLTFQVVKPLDKMILLDGSSAAKSRTGEMDTQMVLARAGVNETMREYEAAEKICKWGKPFGIDGYIRVEVGFEAVICDFHSEKLKLISNVTIERAQESLKFPLEDGDDISAEEKHILDRIYATAGYEQVKQGNVHDKRDGRILLDFRGLVTPLNRTWVNPDPYLRRINNVSSDLQDELIQDLGSYMSSELNPYLGTDWQLVADEIIDKLAPMLKQLNDSLSNLSQSSKDEEILESATNCSVLTSDFVRRFADFDIKDKHVRFEKAKKQATYQYSHPLQHLQSESDVLIWSSITHITSKVVDTIFEISKHSGKVVIAGYVEKTPLGKYKDSLLASQENLNSLLETLNWPIYYECDRLCGWNEVCYTPSWGPNPLSSWGKDVFGTITKEGETRARVVSPLQCISVDTIL</sequence>
<keyword evidence="3" id="KW-1185">Reference proteome</keyword>
<feature type="compositionally biased region" description="Gly residues" evidence="1">
    <location>
        <begin position="141"/>
        <end position="150"/>
    </location>
</feature>
<dbReference type="PANTHER" id="PTHR35204:SF1">
    <property type="entry name" value="ENTEROTOXIN"/>
    <property type="match status" value="1"/>
</dbReference>
<dbReference type="GeneID" id="30198087"/>
<feature type="non-terminal residue" evidence="2">
    <location>
        <position position="1"/>
    </location>
</feature>
<dbReference type="PANTHER" id="PTHR35204">
    <property type="entry name" value="YALI0A21131P"/>
    <property type="match status" value="1"/>
</dbReference>
<reference evidence="2 3" key="1">
    <citation type="journal article" date="2016" name="Proc. Natl. Acad. Sci. U.S.A.">
        <title>Comparative genomics of biotechnologically important yeasts.</title>
        <authorList>
            <person name="Riley R."/>
            <person name="Haridas S."/>
            <person name="Wolfe K.H."/>
            <person name="Lopes M.R."/>
            <person name="Hittinger C.T."/>
            <person name="Goeker M."/>
            <person name="Salamov A.A."/>
            <person name="Wisecaver J.H."/>
            <person name="Long T.M."/>
            <person name="Calvey C.H."/>
            <person name="Aerts A.L."/>
            <person name="Barry K.W."/>
            <person name="Choi C."/>
            <person name="Clum A."/>
            <person name="Coughlan A.Y."/>
            <person name="Deshpande S."/>
            <person name="Douglass A.P."/>
            <person name="Hanson S.J."/>
            <person name="Klenk H.-P."/>
            <person name="LaButti K.M."/>
            <person name="Lapidus A."/>
            <person name="Lindquist E.A."/>
            <person name="Lipzen A.M."/>
            <person name="Meier-Kolthoff J.P."/>
            <person name="Ohm R.A."/>
            <person name="Otillar R.P."/>
            <person name="Pangilinan J.L."/>
            <person name="Peng Y."/>
            <person name="Rokas A."/>
            <person name="Rosa C.A."/>
            <person name="Scheuner C."/>
            <person name="Sibirny A.A."/>
            <person name="Slot J.C."/>
            <person name="Stielow J.B."/>
            <person name="Sun H."/>
            <person name="Kurtzman C.P."/>
            <person name="Blackwell M."/>
            <person name="Grigoriev I.V."/>
            <person name="Jeffries T.W."/>
        </authorList>
    </citation>
    <scope>NUCLEOTIDE SEQUENCE [LARGE SCALE GENOMIC DNA]</scope>
    <source>
        <strain evidence="3">ATCC 58044 / CBS 1984 / NCYC 433 / NRRL Y-366-8</strain>
    </source>
</reference>
<dbReference type="OrthoDB" id="10261782at2759"/>